<evidence type="ECO:0000256" key="3">
    <source>
        <dbReference type="ARBA" id="ARBA00022833"/>
    </source>
</evidence>
<dbReference type="SUPFAM" id="SSF144232">
    <property type="entry name" value="HIT/MYND zinc finger-like"/>
    <property type="match status" value="1"/>
</dbReference>
<feature type="compositionally biased region" description="Basic and acidic residues" evidence="4">
    <location>
        <begin position="1"/>
        <end position="14"/>
    </location>
</feature>
<evidence type="ECO:0000313" key="6">
    <source>
        <dbReference type="EMBL" id="KZP23757.1"/>
    </source>
</evidence>
<organism evidence="6 7">
    <name type="scientific">Athelia psychrophila</name>
    <dbReference type="NCBI Taxonomy" id="1759441"/>
    <lineage>
        <taxon>Eukaryota</taxon>
        <taxon>Fungi</taxon>
        <taxon>Dikarya</taxon>
        <taxon>Basidiomycota</taxon>
        <taxon>Agaricomycotina</taxon>
        <taxon>Agaricomycetes</taxon>
        <taxon>Agaricomycetidae</taxon>
        <taxon>Atheliales</taxon>
        <taxon>Atheliaceae</taxon>
        <taxon>Athelia</taxon>
    </lineage>
</organism>
<keyword evidence="3" id="KW-0862">Zinc</keyword>
<keyword evidence="2" id="KW-0863">Zinc-finger</keyword>
<name>A0A166M8Z8_9AGAM</name>
<keyword evidence="7" id="KW-1185">Reference proteome</keyword>
<accession>A0A166M8Z8</accession>
<dbReference type="GO" id="GO:0008270">
    <property type="term" value="F:zinc ion binding"/>
    <property type="evidence" value="ECO:0007669"/>
    <property type="project" value="UniProtKB-KW"/>
</dbReference>
<dbReference type="AlphaFoldDB" id="A0A166M8Z8"/>
<evidence type="ECO:0000256" key="2">
    <source>
        <dbReference type="ARBA" id="ARBA00022771"/>
    </source>
</evidence>
<proteinExistence type="predicted"/>
<dbReference type="InterPro" id="IPR002893">
    <property type="entry name" value="Znf_MYND"/>
</dbReference>
<evidence type="ECO:0000259" key="5">
    <source>
        <dbReference type="Pfam" id="PF01753"/>
    </source>
</evidence>
<gene>
    <name evidence="6" type="ORF">FIBSPDRAFT_889294</name>
</gene>
<dbReference type="Gene3D" id="6.10.140.2220">
    <property type="match status" value="1"/>
</dbReference>
<reference evidence="6 7" key="1">
    <citation type="journal article" date="2016" name="Mol. Biol. Evol.">
        <title>Comparative Genomics of Early-Diverging Mushroom-Forming Fungi Provides Insights into the Origins of Lignocellulose Decay Capabilities.</title>
        <authorList>
            <person name="Nagy L.G."/>
            <person name="Riley R."/>
            <person name="Tritt A."/>
            <person name="Adam C."/>
            <person name="Daum C."/>
            <person name="Floudas D."/>
            <person name="Sun H."/>
            <person name="Yadav J.S."/>
            <person name="Pangilinan J."/>
            <person name="Larsson K.H."/>
            <person name="Matsuura K."/>
            <person name="Barry K."/>
            <person name="Labutti K."/>
            <person name="Kuo R."/>
            <person name="Ohm R.A."/>
            <person name="Bhattacharya S.S."/>
            <person name="Shirouzu T."/>
            <person name="Yoshinaga Y."/>
            <person name="Martin F.M."/>
            <person name="Grigoriev I.V."/>
            <person name="Hibbett D.S."/>
        </authorList>
    </citation>
    <scope>NUCLEOTIDE SEQUENCE [LARGE SCALE GENOMIC DNA]</scope>
    <source>
        <strain evidence="6 7">CBS 109695</strain>
    </source>
</reference>
<evidence type="ECO:0000313" key="7">
    <source>
        <dbReference type="Proteomes" id="UP000076532"/>
    </source>
</evidence>
<dbReference type="Pfam" id="PF01753">
    <property type="entry name" value="zf-MYND"/>
    <property type="match status" value="1"/>
</dbReference>
<feature type="region of interest" description="Disordered" evidence="4">
    <location>
        <begin position="1"/>
        <end position="22"/>
    </location>
</feature>
<feature type="domain" description="MYND-type" evidence="5">
    <location>
        <begin position="388"/>
        <end position="409"/>
    </location>
</feature>
<sequence>MAKNDSTKMFERGKFKQGNDTGFGEEAEGQASVFRHSLEGWAMMVMPNTPSRGDITVDIPDTLSSKIFILLGNMVLLDRKRLPLQPTPSSLFAELIPMWPTVWYWLKGLYKQNVLRARKLPTAEDKITCQRRHAVILNALISFTYHNPPSDLSNLVRSTKGTMDLLASIWIEEAQNAEALFGFEAARLIFDDHFLFPDVTFAVLEHIISRSGGTYAAVELLFQRIHRNLNQAAPCFGSFSCDVQFIIDQLLENLALMLSGPLYGIGVILSTQGANTAKMVDQLLATRFLVSMSYIVPMCTEGTQLTHACWTILHDILPSYGIYRTRLLQMRNHVAECGPRLGTGFDKNYKHGILAFEASLFRSMAKFKQYKRGSVYVFNCGNPERSTVVCYCSRECQKQDWRGEHKQLCHNTCLASEAPASLAGPDLRFLTHVVAGGIKNLPVELIESVAHKTSSKLASPRTRLLLMKYDRASMDDGTCMKATAVDFDNLAHKSDFSAAYPLLKEKWQRAWSLEKALKSSNQSQTVIPVLAMIPRRPSEPQTITGLFTADWSSCDPARTREVNVRWVHHT</sequence>
<evidence type="ECO:0000256" key="4">
    <source>
        <dbReference type="SAM" id="MobiDB-lite"/>
    </source>
</evidence>
<keyword evidence="1" id="KW-0479">Metal-binding</keyword>
<evidence type="ECO:0000256" key="1">
    <source>
        <dbReference type="ARBA" id="ARBA00022723"/>
    </source>
</evidence>
<protein>
    <recommendedName>
        <fullName evidence="5">MYND-type domain-containing protein</fullName>
    </recommendedName>
</protein>
<dbReference type="OrthoDB" id="10602083at2759"/>
<dbReference type="EMBL" id="KV417530">
    <property type="protein sequence ID" value="KZP23757.1"/>
    <property type="molecule type" value="Genomic_DNA"/>
</dbReference>
<dbReference type="Proteomes" id="UP000076532">
    <property type="component" value="Unassembled WGS sequence"/>
</dbReference>